<gene>
    <name evidence="1" type="ORF">PS9374_05930</name>
</gene>
<protein>
    <submittedName>
        <fullName evidence="1">Uncharacterized protein</fullName>
    </submittedName>
</protein>
<comment type="caution">
    <text evidence="1">The sequence shown here is derived from an EMBL/GenBank/DDBJ whole genome shotgun (WGS) entry which is preliminary data.</text>
</comment>
<name>A0A171DMM6_9ACTN</name>
<sequence>MRVPASSNPLWPALVLAGLVLGLALFGFGGTDITQIMSNFTALVAMYVVKQAPNDSM</sequence>
<reference evidence="1 2" key="1">
    <citation type="journal article" date="2016" name="Genome Announc.">
        <title>Draft Genome Sequence of Planomonospora sphaerica JCM9374, a Rare Actinomycete.</title>
        <authorList>
            <person name="Dohra H."/>
            <person name="Suzuki T."/>
            <person name="Inoue Y."/>
            <person name="Kodani S."/>
        </authorList>
    </citation>
    <scope>NUCLEOTIDE SEQUENCE [LARGE SCALE GENOMIC DNA]</scope>
    <source>
        <strain evidence="1 2">JCM 9374</strain>
    </source>
</reference>
<keyword evidence="2" id="KW-1185">Reference proteome</keyword>
<accession>A0A171DMM6</accession>
<dbReference type="AlphaFoldDB" id="A0A171DMM6"/>
<evidence type="ECO:0000313" key="2">
    <source>
        <dbReference type="Proteomes" id="UP000077701"/>
    </source>
</evidence>
<dbReference type="Proteomes" id="UP000077701">
    <property type="component" value="Unassembled WGS sequence"/>
</dbReference>
<organism evidence="1 2">
    <name type="scientific">Planomonospora sphaerica</name>
    <dbReference type="NCBI Taxonomy" id="161355"/>
    <lineage>
        <taxon>Bacteria</taxon>
        <taxon>Bacillati</taxon>
        <taxon>Actinomycetota</taxon>
        <taxon>Actinomycetes</taxon>
        <taxon>Streptosporangiales</taxon>
        <taxon>Streptosporangiaceae</taxon>
        <taxon>Planomonospora</taxon>
    </lineage>
</organism>
<reference evidence="2" key="2">
    <citation type="submission" date="2016-04" db="EMBL/GenBank/DDBJ databases">
        <title>Planomonospora sphaerica JCM9374 whole genome shotgun sequence.</title>
        <authorList>
            <person name="Suzuki T."/>
            <person name="Dohra H."/>
            <person name="Kodani S."/>
        </authorList>
    </citation>
    <scope>NUCLEOTIDE SEQUENCE [LARGE SCALE GENOMIC DNA]</scope>
    <source>
        <strain evidence="2">JCM 9374</strain>
    </source>
</reference>
<proteinExistence type="predicted"/>
<evidence type="ECO:0000313" key="1">
    <source>
        <dbReference type="EMBL" id="GAT70250.1"/>
    </source>
</evidence>
<dbReference type="EMBL" id="BDCX01000016">
    <property type="protein sequence ID" value="GAT70250.1"/>
    <property type="molecule type" value="Genomic_DNA"/>
</dbReference>